<feature type="coiled-coil region" evidence="1">
    <location>
        <begin position="29"/>
        <end position="77"/>
    </location>
</feature>
<dbReference type="AlphaFoldDB" id="A0A6C0CJ09"/>
<organism evidence="2">
    <name type="scientific">viral metagenome</name>
    <dbReference type="NCBI Taxonomy" id="1070528"/>
    <lineage>
        <taxon>unclassified sequences</taxon>
        <taxon>metagenomes</taxon>
        <taxon>organismal metagenomes</taxon>
    </lineage>
</organism>
<proteinExistence type="predicted"/>
<dbReference type="EMBL" id="MN739435">
    <property type="protein sequence ID" value="QHT04578.1"/>
    <property type="molecule type" value="Genomic_DNA"/>
</dbReference>
<keyword evidence="1" id="KW-0175">Coiled coil</keyword>
<name>A0A6C0CJ09_9ZZZZ</name>
<sequence>MNNNINRIIENQISRLDAIIQIYKSLVRCKELVGLLDEMNNKINELEDILNADPKNFNNYEERLDEHSRSRKIFEELFPYMFIYSENERLNKVNL</sequence>
<evidence type="ECO:0000256" key="1">
    <source>
        <dbReference type="SAM" id="Coils"/>
    </source>
</evidence>
<accession>A0A6C0CJ09</accession>
<evidence type="ECO:0000313" key="2">
    <source>
        <dbReference type="EMBL" id="QHT04578.1"/>
    </source>
</evidence>
<protein>
    <submittedName>
        <fullName evidence="2">Uncharacterized protein</fullName>
    </submittedName>
</protein>
<reference evidence="2" key="1">
    <citation type="journal article" date="2020" name="Nature">
        <title>Giant virus diversity and host interactions through global metagenomics.</title>
        <authorList>
            <person name="Schulz F."/>
            <person name="Roux S."/>
            <person name="Paez-Espino D."/>
            <person name="Jungbluth S."/>
            <person name="Walsh D.A."/>
            <person name="Denef V.J."/>
            <person name="McMahon K.D."/>
            <person name="Konstantinidis K.T."/>
            <person name="Eloe-Fadrosh E.A."/>
            <person name="Kyrpides N.C."/>
            <person name="Woyke T."/>
        </authorList>
    </citation>
    <scope>NUCLEOTIDE SEQUENCE</scope>
    <source>
        <strain evidence="2">GVMAG-M-3300021343-4</strain>
    </source>
</reference>